<evidence type="ECO:0000313" key="2">
    <source>
        <dbReference type="EMBL" id="DAA02585.1"/>
    </source>
</evidence>
<feature type="compositionally biased region" description="Basic and acidic residues" evidence="1">
    <location>
        <begin position="1"/>
        <end position="18"/>
    </location>
</feature>
<protein>
    <submittedName>
        <fullName evidence="2">HDC07068</fullName>
    </submittedName>
</protein>
<accession>Q6IG79</accession>
<reference evidence="2" key="1">
    <citation type="journal article" date="2003" name="Genome Biol.">
        <title>An integrated gene annotation and transcriptional profiling approach towards the full gene content of the Drosophila genome.</title>
        <authorList>
            <person name="Hild M."/>
            <person name="Beckmann B."/>
            <person name="Haas S.A."/>
            <person name="Koch B."/>
            <person name="Solovyev V."/>
            <person name="Busold C."/>
            <person name="Fellenberg K."/>
            <person name="Boutros M."/>
            <person name="Vingron M."/>
            <person name="Sauer F."/>
            <person name="Hoheisel J.D."/>
            <person name="Paro R."/>
        </authorList>
    </citation>
    <scope>NUCLEOTIDE SEQUENCE</scope>
</reference>
<dbReference type="AlphaFoldDB" id="Q6IG79"/>
<name>Q6IG79_DROME</name>
<evidence type="ECO:0000256" key="1">
    <source>
        <dbReference type="SAM" id="MobiDB-lite"/>
    </source>
</evidence>
<feature type="region of interest" description="Disordered" evidence="1">
    <location>
        <begin position="1"/>
        <end position="22"/>
    </location>
</feature>
<organism evidence="2">
    <name type="scientific">Drosophila melanogaster</name>
    <name type="common">Fruit fly</name>
    <dbReference type="NCBI Taxonomy" id="7227"/>
    <lineage>
        <taxon>Eukaryota</taxon>
        <taxon>Metazoa</taxon>
        <taxon>Ecdysozoa</taxon>
        <taxon>Arthropoda</taxon>
        <taxon>Hexapoda</taxon>
        <taxon>Insecta</taxon>
        <taxon>Pterygota</taxon>
        <taxon>Neoptera</taxon>
        <taxon>Endopterygota</taxon>
        <taxon>Diptera</taxon>
        <taxon>Brachycera</taxon>
        <taxon>Muscomorpha</taxon>
        <taxon>Ephydroidea</taxon>
        <taxon>Drosophilidae</taxon>
        <taxon>Drosophila</taxon>
        <taxon>Sophophora</taxon>
    </lineage>
</organism>
<sequence>MEKMAGSSRRESANEVNDRPNCPAESKLQVRLCLCLHALRFAISDCTMKAYRRGNVPVNRTIKSSSIPKTLKDINP</sequence>
<gene>
    <name evidence="2" type="ORF">HDC07068</name>
</gene>
<dbReference type="EMBL" id="BK003887">
    <property type="protein sequence ID" value="DAA02585.1"/>
    <property type="molecule type" value="Genomic_DNA"/>
</dbReference>
<proteinExistence type="predicted"/>